<protein>
    <submittedName>
        <fullName evidence="2">Uncharacterized protein</fullName>
    </submittedName>
</protein>
<keyword evidence="1" id="KW-0472">Membrane</keyword>
<keyword evidence="1" id="KW-1133">Transmembrane helix</keyword>
<sequence>MIKKYTIFFLIVFILLQTVGMFYFATVSHKIFKKIAESNKNPHLVVTKTISKKDYFAMKIADHEIVMDEELYDILEETFVGDFIKLKLYKDKKEKNFALKIKNIQKKNQSSKSKSIFKTKIACLEQTKYFISKSTKNESLKKMPFSFIHIKEIYLSIIVPPPELV</sequence>
<dbReference type="EMBL" id="FQZH01000003">
    <property type="protein sequence ID" value="SHJ39863.1"/>
    <property type="molecule type" value="Genomic_DNA"/>
</dbReference>
<dbReference type="Proteomes" id="UP000184232">
    <property type="component" value="Unassembled WGS sequence"/>
</dbReference>
<reference evidence="2 3" key="1">
    <citation type="submission" date="2016-11" db="EMBL/GenBank/DDBJ databases">
        <authorList>
            <person name="Jaros S."/>
            <person name="Januszkiewicz K."/>
            <person name="Wedrychowicz H."/>
        </authorList>
    </citation>
    <scope>NUCLEOTIDE SEQUENCE [LARGE SCALE GENOMIC DNA]</scope>
    <source>
        <strain evidence="2 3">DSM 22807</strain>
    </source>
</reference>
<organism evidence="2 3">
    <name type="scientific">Flavobacterium haoranii</name>
    <dbReference type="NCBI Taxonomy" id="683124"/>
    <lineage>
        <taxon>Bacteria</taxon>
        <taxon>Pseudomonadati</taxon>
        <taxon>Bacteroidota</taxon>
        <taxon>Flavobacteriia</taxon>
        <taxon>Flavobacteriales</taxon>
        <taxon>Flavobacteriaceae</taxon>
        <taxon>Flavobacterium</taxon>
    </lineage>
</organism>
<keyword evidence="3" id="KW-1185">Reference proteome</keyword>
<evidence type="ECO:0000313" key="2">
    <source>
        <dbReference type="EMBL" id="SHJ39863.1"/>
    </source>
</evidence>
<accession>A0A1M6IZM3</accession>
<evidence type="ECO:0000313" key="3">
    <source>
        <dbReference type="Proteomes" id="UP000184232"/>
    </source>
</evidence>
<gene>
    <name evidence="2" type="ORF">SAMN05444337_1921</name>
</gene>
<proteinExistence type="predicted"/>
<name>A0A1M6IZM3_9FLAO</name>
<evidence type="ECO:0000256" key="1">
    <source>
        <dbReference type="SAM" id="Phobius"/>
    </source>
</evidence>
<dbReference type="STRING" id="683124.SAMN05444337_1921"/>
<keyword evidence="1" id="KW-0812">Transmembrane</keyword>
<feature type="transmembrane region" description="Helical" evidence="1">
    <location>
        <begin position="6"/>
        <end position="25"/>
    </location>
</feature>
<dbReference type="AlphaFoldDB" id="A0A1M6IZM3"/>